<dbReference type="AlphaFoldDB" id="A0A238VMH5"/>
<dbReference type="GO" id="GO:0046872">
    <property type="term" value="F:metal ion binding"/>
    <property type="evidence" value="ECO:0007669"/>
    <property type="project" value="UniProtKB-KW"/>
</dbReference>
<keyword evidence="1" id="KW-0645">Protease</keyword>
<accession>A0A238VMH5</accession>
<evidence type="ECO:0000313" key="7">
    <source>
        <dbReference type="EMBL" id="SNR35582.1"/>
    </source>
</evidence>
<dbReference type="PANTHER" id="PTHR30471:SF3">
    <property type="entry name" value="UPF0758 PROTEIN YEES-RELATED"/>
    <property type="match status" value="1"/>
</dbReference>
<keyword evidence="4" id="KW-0862">Zinc</keyword>
<dbReference type="InterPro" id="IPR037518">
    <property type="entry name" value="MPN"/>
</dbReference>
<dbReference type="InterPro" id="IPR020891">
    <property type="entry name" value="UPF0758_CS"/>
</dbReference>
<keyword evidence="3" id="KW-0378">Hydrolase</keyword>
<name>A0A238VMH5_9FLAO</name>
<dbReference type="GO" id="GO:0008237">
    <property type="term" value="F:metallopeptidase activity"/>
    <property type="evidence" value="ECO:0007669"/>
    <property type="project" value="UniProtKB-KW"/>
</dbReference>
<dbReference type="Proteomes" id="UP000198379">
    <property type="component" value="Unassembled WGS sequence"/>
</dbReference>
<keyword evidence="2" id="KW-0479">Metal-binding</keyword>
<dbReference type="EMBL" id="FZNY01000001">
    <property type="protein sequence ID" value="SNR35582.1"/>
    <property type="molecule type" value="Genomic_DNA"/>
</dbReference>
<dbReference type="InterPro" id="IPR025657">
    <property type="entry name" value="RadC_JAB"/>
</dbReference>
<gene>
    <name evidence="7" type="ORF">SAMN06265376_10162</name>
</gene>
<dbReference type="CDD" id="cd08071">
    <property type="entry name" value="MPN_DUF2466"/>
    <property type="match status" value="1"/>
</dbReference>
<evidence type="ECO:0000259" key="6">
    <source>
        <dbReference type="PROSITE" id="PS50249"/>
    </source>
</evidence>
<dbReference type="OrthoDB" id="9804482at2"/>
<dbReference type="GO" id="GO:0006508">
    <property type="term" value="P:proteolysis"/>
    <property type="evidence" value="ECO:0007669"/>
    <property type="project" value="UniProtKB-KW"/>
</dbReference>
<evidence type="ECO:0000256" key="1">
    <source>
        <dbReference type="ARBA" id="ARBA00022670"/>
    </source>
</evidence>
<dbReference type="PROSITE" id="PS01302">
    <property type="entry name" value="UPF0758"/>
    <property type="match status" value="1"/>
</dbReference>
<dbReference type="Gene3D" id="3.40.140.10">
    <property type="entry name" value="Cytidine Deaminase, domain 2"/>
    <property type="match status" value="1"/>
</dbReference>
<dbReference type="PROSITE" id="PS50249">
    <property type="entry name" value="MPN"/>
    <property type="match status" value="1"/>
</dbReference>
<sequence length="157" mass="17758">MKPTKELHPLDISLCQEVHIHYKRLLYDETKKIRSSQSAQNIFRDFADADRLDYKEFFWVILLTNANQVIAISEISIGGTTGTLVNTKEIVQLALLTNTSGVIIAHNHPSGKLCASASDRKITYRIKKILSLLDIKLLDHIILTSESYTSFADEGWL</sequence>
<dbReference type="PANTHER" id="PTHR30471">
    <property type="entry name" value="DNA REPAIR PROTEIN RADC"/>
    <property type="match status" value="1"/>
</dbReference>
<organism evidence="7 8">
    <name type="scientific">Dokdonia pacifica</name>
    <dbReference type="NCBI Taxonomy" id="1627892"/>
    <lineage>
        <taxon>Bacteria</taxon>
        <taxon>Pseudomonadati</taxon>
        <taxon>Bacteroidota</taxon>
        <taxon>Flavobacteriia</taxon>
        <taxon>Flavobacteriales</taxon>
        <taxon>Flavobacteriaceae</taxon>
        <taxon>Dokdonia</taxon>
    </lineage>
</organism>
<evidence type="ECO:0000256" key="3">
    <source>
        <dbReference type="ARBA" id="ARBA00022801"/>
    </source>
</evidence>
<protein>
    <submittedName>
        <fullName evidence="7">DNA repair protein RadC</fullName>
    </submittedName>
</protein>
<feature type="domain" description="MPN" evidence="6">
    <location>
        <begin position="32"/>
        <end position="157"/>
    </location>
</feature>
<keyword evidence="5" id="KW-0482">Metalloprotease</keyword>
<evidence type="ECO:0000256" key="4">
    <source>
        <dbReference type="ARBA" id="ARBA00022833"/>
    </source>
</evidence>
<evidence type="ECO:0000313" key="8">
    <source>
        <dbReference type="Proteomes" id="UP000198379"/>
    </source>
</evidence>
<dbReference type="Pfam" id="PF04002">
    <property type="entry name" value="RadC"/>
    <property type="match status" value="1"/>
</dbReference>
<evidence type="ECO:0000256" key="5">
    <source>
        <dbReference type="ARBA" id="ARBA00023049"/>
    </source>
</evidence>
<dbReference type="RefSeq" id="WP_089369440.1">
    <property type="nucleotide sequence ID" value="NZ_BMEP01000002.1"/>
</dbReference>
<keyword evidence="8" id="KW-1185">Reference proteome</keyword>
<dbReference type="InterPro" id="IPR001405">
    <property type="entry name" value="UPF0758"/>
</dbReference>
<evidence type="ECO:0000256" key="2">
    <source>
        <dbReference type="ARBA" id="ARBA00022723"/>
    </source>
</evidence>
<reference evidence="7 8" key="1">
    <citation type="submission" date="2017-06" db="EMBL/GenBank/DDBJ databases">
        <authorList>
            <person name="Kim H.J."/>
            <person name="Triplett B.A."/>
        </authorList>
    </citation>
    <scope>NUCLEOTIDE SEQUENCE [LARGE SCALE GENOMIC DNA]</scope>
    <source>
        <strain evidence="7 8">DSM 25597</strain>
    </source>
</reference>
<proteinExistence type="predicted"/>